<dbReference type="EMBL" id="JAKIKU010000001">
    <property type="protein sequence ID" value="MCL1044132.1"/>
    <property type="molecule type" value="Genomic_DNA"/>
</dbReference>
<dbReference type="InterPro" id="IPR043149">
    <property type="entry name" value="TagF_N"/>
</dbReference>
<evidence type="ECO:0000313" key="8">
    <source>
        <dbReference type="Proteomes" id="UP001202134"/>
    </source>
</evidence>
<comment type="subcellular location">
    <subcellularLocation>
        <location evidence="1">Cell membrane</location>
        <topology evidence="1">Peripheral membrane protein</topology>
    </subcellularLocation>
</comment>
<evidence type="ECO:0000256" key="5">
    <source>
        <dbReference type="ARBA" id="ARBA00022944"/>
    </source>
</evidence>
<evidence type="ECO:0000256" key="6">
    <source>
        <dbReference type="ARBA" id="ARBA00023136"/>
    </source>
</evidence>
<dbReference type="InterPro" id="IPR051612">
    <property type="entry name" value="Teichoic_Acid_Biosynth"/>
</dbReference>
<dbReference type="Proteomes" id="UP001202134">
    <property type="component" value="Unassembled WGS sequence"/>
</dbReference>
<keyword evidence="4" id="KW-0808">Transferase</keyword>
<name>A0ABT0KJX0_9GAMM</name>
<keyword evidence="6" id="KW-0472">Membrane</keyword>
<organism evidence="7 8">
    <name type="scientific">Shewanella electrodiphila</name>
    <dbReference type="NCBI Taxonomy" id="934143"/>
    <lineage>
        <taxon>Bacteria</taxon>
        <taxon>Pseudomonadati</taxon>
        <taxon>Pseudomonadota</taxon>
        <taxon>Gammaproteobacteria</taxon>
        <taxon>Alteromonadales</taxon>
        <taxon>Shewanellaceae</taxon>
        <taxon>Shewanella</taxon>
    </lineage>
</organism>
<keyword evidence="8" id="KW-1185">Reference proteome</keyword>
<evidence type="ECO:0000256" key="1">
    <source>
        <dbReference type="ARBA" id="ARBA00004202"/>
    </source>
</evidence>
<dbReference type="Gene3D" id="3.40.50.12580">
    <property type="match status" value="1"/>
</dbReference>
<comment type="caution">
    <text evidence="7">The sequence shown here is derived from an EMBL/GenBank/DDBJ whole genome shotgun (WGS) entry which is preliminary data.</text>
</comment>
<evidence type="ECO:0000256" key="4">
    <source>
        <dbReference type="ARBA" id="ARBA00022679"/>
    </source>
</evidence>
<dbReference type="InterPro" id="IPR007554">
    <property type="entry name" value="Glycerophosphate_synth"/>
</dbReference>
<gene>
    <name evidence="7" type="ORF">L2737_02140</name>
</gene>
<keyword evidence="3" id="KW-1003">Cell membrane</keyword>
<reference evidence="7 8" key="1">
    <citation type="submission" date="2022-01" db="EMBL/GenBank/DDBJ databases">
        <title>Whole genome-based taxonomy of the Shewanellaceae.</title>
        <authorList>
            <person name="Martin-Rodriguez A.J."/>
        </authorList>
    </citation>
    <scope>NUCLEOTIDE SEQUENCE [LARGE SCALE GENOMIC DNA]</scope>
    <source>
        <strain evidence="7 8">DSM 24955</strain>
    </source>
</reference>
<proteinExistence type="inferred from homology"/>
<dbReference type="Pfam" id="PF04464">
    <property type="entry name" value="Glyphos_transf"/>
    <property type="match status" value="1"/>
</dbReference>
<dbReference type="PANTHER" id="PTHR37316:SF3">
    <property type="entry name" value="TEICHOIC ACID GLYCEROL-PHOSPHATE TRANSFERASE"/>
    <property type="match status" value="1"/>
</dbReference>
<evidence type="ECO:0000256" key="2">
    <source>
        <dbReference type="ARBA" id="ARBA00010488"/>
    </source>
</evidence>
<dbReference type="InterPro" id="IPR043148">
    <property type="entry name" value="TagF_C"/>
</dbReference>
<keyword evidence="5" id="KW-0777">Teichoic acid biosynthesis</keyword>
<evidence type="ECO:0000313" key="7">
    <source>
        <dbReference type="EMBL" id="MCL1044132.1"/>
    </source>
</evidence>
<dbReference type="Gene3D" id="3.40.50.11820">
    <property type="match status" value="1"/>
</dbReference>
<sequence length="369" mass="43564">MYKSFLRKVLNLFDVCLPKKSRVCFFITARTSWDPNQQILYTKYKDKFEVIVVDGNHVSSSKPLRSLKCFYNIYRSKVVIFDHSLPMGLIKGNHYCINVWHGSPIKNIRCLLKERFSKDFLDYQSNVTDLILSNSDFDSVQMQKCFNVSDDKLLASGLPRNIYTTCNETELKKIDLYDDDTQIRDIIQGFEKTLLWAPTYRGDSHQFNDPLNLTREEISYLHQYLISQNILLLVRYHKFSSCSNDSFFKHPHIVDVSSIKNQNILLRYTDSLITDYSSIWVDYLLKRKPIVFYCPDLDDYKENHGFINDFEISIPSKVHKSFIETLSYLSSYTELNDSKQYNKLYNRYHFDNDANLAVAEIEHRIMTNY</sequence>
<accession>A0ABT0KJX0</accession>
<evidence type="ECO:0000256" key="3">
    <source>
        <dbReference type="ARBA" id="ARBA00022475"/>
    </source>
</evidence>
<protein>
    <submittedName>
        <fullName evidence="7">CDP-glycerol glycerophosphotransferase family protein</fullName>
    </submittedName>
</protein>
<dbReference type="PANTHER" id="PTHR37316">
    <property type="entry name" value="TEICHOIC ACID GLYCEROL-PHOSPHATE PRIMASE"/>
    <property type="match status" value="1"/>
</dbReference>
<comment type="similarity">
    <text evidence="2">Belongs to the CDP-glycerol glycerophosphotransferase family.</text>
</comment>
<dbReference type="RefSeq" id="WP_248954591.1">
    <property type="nucleotide sequence ID" value="NZ_JAKIKU010000001.1"/>
</dbReference>